<dbReference type="KEGG" id="pdh:B9T62_19195"/>
<dbReference type="OrthoDB" id="9812611at2"/>
<organism evidence="2 3">
    <name type="scientific">Paenibacillus donghaensis</name>
    <dbReference type="NCBI Taxonomy" id="414771"/>
    <lineage>
        <taxon>Bacteria</taxon>
        <taxon>Bacillati</taxon>
        <taxon>Bacillota</taxon>
        <taxon>Bacilli</taxon>
        <taxon>Bacillales</taxon>
        <taxon>Paenibacillaceae</taxon>
        <taxon>Paenibacillus</taxon>
    </lineage>
</organism>
<evidence type="ECO:0000313" key="3">
    <source>
        <dbReference type="Proteomes" id="UP000249890"/>
    </source>
</evidence>
<keyword evidence="3" id="KW-1185">Reference proteome</keyword>
<name>A0A2Z2KAR8_9BACL</name>
<protein>
    <recommendedName>
        <fullName evidence="1">Antirepressor protein C-terminal domain-containing protein</fullName>
    </recommendedName>
</protein>
<dbReference type="Pfam" id="PF03374">
    <property type="entry name" value="ANT"/>
    <property type="match status" value="1"/>
</dbReference>
<reference evidence="2 3" key="1">
    <citation type="submission" date="2017-06" db="EMBL/GenBank/DDBJ databases">
        <title>Complete genome sequence of Paenibacillus donghaensis KCTC 13049T isolated from East Sea sediment, South Korea.</title>
        <authorList>
            <person name="Jung B.K."/>
            <person name="Hong S.-J."/>
            <person name="Shin J.-H."/>
        </authorList>
    </citation>
    <scope>NUCLEOTIDE SEQUENCE [LARGE SCALE GENOMIC DNA]</scope>
    <source>
        <strain evidence="2 3">KCTC 13049</strain>
    </source>
</reference>
<evidence type="ECO:0000259" key="1">
    <source>
        <dbReference type="Pfam" id="PF03374"/>
    </source>
</evidence>
<gene>
    <name evidence="2" type="ORF">B9T62_19195</name>
</gene>
<dbReference type="GO" id="GO:0003677">
    <property type="term" value="F:DNA binding"/>
    <property type="evidence" value="ECO:0007669"/>
    <property type="project" value="InterPro"/>
</dbReference>
<dbReference type="Pfam" id="PF09669">
    <property type="entry name" value="Phage_pRha"/>
    <property type="match status" value="1"/>
</dbReference>
<sequence length="274" mass="32148">MYYREEEVEVRRLTKLRVDDLILENGQLVFEQDGRLVTDSLVLTQEFEKEHKNVVRDIQVQIEKLIEAGEEGFARLNFEHTLYKHEQNGQMYTKVNMTEEGFVIVAMSYITPKAMKAKVKFINEFKRMKTQLNNPAQQYLALSEEDRAIAYFSELKEKKQLQLQVEENKPLVTFAETVLKSKDNILVRELSKIIQDEGINIGEKKLYNKLREWKLILKNSVNNEPSQYAMNQKLFVVEERTIDTSYGEKITKTTKVTPKGQVYIIEKLKSELNN</sequence>
<dbReference type="Proteomes" id="UP000249890">
    <property type="component" value="Chromosome"/>
</dbReference>
<dbReference type="NCBIfam" id="TIGR02681">
    <property type="entry name" value="phage_pRha"/>
    <property type="match status" value="1"/>
</dbReference>
<feature type="domain" description="Antirepressor protein C-terminal" evidence="1">
    <location>
        <begin position="163"/>
        <end position="270"/>
    </location>
</feature>
<dbReference type="AlphaFoldDB" id="A0A2Z2KAR8"/>
<accession>A0A2Z2KAR8</accession>
<proteinExistence type="predicted"/>
<dbReference type="EMBL" id="CP021780">
    <property type="protein sequence ID" value="ASA22734.1"/>
    <property type="molecule type" value="Genomic_DNA"/>
</dbReference>
<evidence type="ECO:0000313" key="2">
    <source>
        <dbReference type="EMBL" id="ASA22734.1"/>
    </source>
</evidence>
<dbReference type="InterPro" id="IPR014054">
    <property type="entry name" value="Phage_regulatory_Rha"/>
</dbReference>
<dbReference type="InterPro" id="IPR005039">
    <property type="entry name" value="Ant_C"/>
</dbReference>